<organism evidence="1 2">
    <name type="scientific">Streptomyces filamentosus NRRL 15998</name>
    <dbReference type="NCBI Taxonomy" id="457431"/>
    <lineage>
        <taxon>Bacteria</taxon>
        <taxon>Bacillati</taxon>
        <taxon>Actinomycetota</taxon>
        <taxon>Actinomycetes</taxon>
        <taxon>Kitasatosporales</taxon>
        <taxon>Streptomycetaceae</taxon>
        <taxon>Streptomyces</taxon>
    </lineage>
</organism>
<proteinExistence type="predicted"/>
<dbReference type="AlphaFoldDB" id="D6AHY8"/>
<dbReference type="Proteomes" id="UP000003986">
    <property type="component" value="Unassembled WGS sequence"/>
</dbReference>
<evidence type="ECO:0000313" key="1">
    <source>
        <dbReference type="EMBL" id="EFE77103.2"/>
    </source>
</evidence>
<reference evidence="2" key="2">
    <citation type="submission" date="2008-12" db="EMBL/GenBank/DDBJ databases">
        <title>Annotation of Streptomyces roseosporus strain NRRL 15998.</title>
        <authorList>
            <consortium name="The Broad Institute Genome Sequencing Platform"/>
            <consortium name="Broad Institute Microbial Sequencing Center"/>
            <person name="Fischbach M."/>
            <person name="Ward D."/>
            <person name="Young S."/>
            <person name="Kodira C.D."/>
            <person name="Zeng Q."/>
            <person name="Koehrsen M."/>
            <person name="Godfrey P."/>
            <person name="Alvarado L."/>
            <person name="Berlin A.M."/>
            <person name="Borenstein D."/>
            <person name="Chen Z."/>
            <person name="Engels R."/>
            <person name="Freedman E."/>
            <person name="Gellesch M."/>
            <person name="Goldberg J."/>
            <person name="Griggs A."/>
            <person name="Gujja S."/>
            <person name="Heiman D.I."/>
            <person name="Hepburn T.A."/>
            <person name="Howarth C."/>
            <person name="Jen D."/>
            <person name="Larson L."/>
            <person name="Lewis B."/>
            <person name="Mehta T."/>
            <person name="Park D."/>
            <person name="Pearson M."/>
            <person name="Roberts A."/>
            <person name="Saif S."/>
            <person name="Shea T.D."/>
            <person name="Shenoy N."/>
            <person name="Sisk P."/>
            <person name="Stolte C."/>
            <person name="Sykes S.N."/>
            <person name="Walk T."/>
            <person name="White J."/>
            <person name="Yandava C."/>
            <person name="Straight P."/>
            <person name="Clardy J."/>
            <person name="Hung D."/>
            <person name="Kolter R."/>
            <person name="Mekalanos J."/>
            <person name="Walker S."/>
            <person name="Walsh C.T."/>
            <person name="Wieland B.L.C."/>
            <person name="Ilzarbe M."/>
            <person name="Galagan J."/>
            <person name="Nusbaum C."/>
            <person name="Birren B."/>
        </authorList>
    </citation>
    <scope>NUCLEOTIDE SEQUENCE [LARGE SCALE GENOMIC DNA]</scope>
    <source>
        <strain evidence="2">NRRL 15998</strain>
    </source>
</reference>
<gene>
    <name evidence="1" type="ORF">SSGG_04470</name>
</gene>
<reference evidence="2" key="1">
    <citation type="submission" date="2008-10" db="EMBL/GenBank/DDBJ databases">
        <authorList>
            <person name="Molnar K."/>
        </authorList>
    </citation>
    <scope>NUCLEOTIDE SEQUENCE [LARGE SCALE GENOMIC DNA]</scope>
    <source>
        <strain evidence="2">NRRL 15998</strain>
    </source>
</reference>
<evidence type="ECO:0000313" key="2">
    <source>
        <dbReference type="Proteomes" id="UP000003986"/>
    </source>
</evidence>
<accession>D6AHY8</accession>
<dbReference type="EMBL" id="DS999644">
    <property type="protein sequence ID" value="EFE77103.2"/>
    <property type="molecule type" value="Genomic_DNA"/>
</dbReference>
<sequence>MKGSGSGFPALFPRVGMFADQAAGWLVCRAAHIPFPKDEFSMKKSAKTLGVAALGAAFAAAAAGSASAAPALPLDAAAGALPVSTMALDTVAQSVQNAPVQDTVGKVLGGQATDAAAPVTGLLGGLPTQGLTANGIPLGG</sequence>
<protein>
    <submittedName>
        <fullName evidence="1">Predicted protein</fullName>
    </submittedName>
</protein>
<name>D6AHY8_STRFL</name>